<feature type="transmembrane region" description="Helical" evidence="1">
    <location>
        <begin position="46"/>
        <end position="67"/>
    </location>
</feature>
<keyword evidence="1" id="KW-0472">Membrane</keyword>
<keyword evidence="3" id="KW-1185">Reference proteome</keyword>
<name>A0A2H5F3Q6_9RHOB</name>
<reference evidence="2 3" key="1">
    <citation type="journal article" date="2013" name="Antonie Van Leeuwenhoek">
        <title>Paracoccus zhejiangensis sp. nov., isolated from activated sludge in wastewater-treatment system.</title>
        <authorList>
            <person name="Wu Z.G."/>
            <person name="Zhang D.F."/>
            <person name="Liu Y.L."/>
            <person name="Wang F."/>
            <person name="Jiang X."/>
            <person name="Li C."/>
            <person name="Li S.P."/>
            <person name="Hong Q."/>
            <person name="Li W.J."/>
        </authorList>
    </citation>
    <scope>NUCLEOTIDE SEQUENCE [LARGE SCALE GENOMIC DNA]</scope>
    <source>
        <strain evidence="2 3">J6</strain>
    </source>
</reference>
<gene>
    <name evidence="2" type="ORF">CX676_05215</name>
</gene>
<sequence>MGAVVKPQFSQPVRQIFLMGTVLVLVILGAWFAYGRILPIFAANRFLNGLILGVFVLGVLACFWQVAQLVQSVSWIERFAASRREALAVGRSVGSAEADQSSDAPRLLAPLAALLGNRDATGGVISTGASRSILDSVATRIDEARDITRYLANLLIFLGLLGTFYGLATTVPAVVETIRALAPQEGETGVEVFAKLMGGLEAQLGGMAVAFSSSLLGLAGSLVVGLLELFATHGQNRFFRELEEWMSGFTRISLAGSEDDAIDQAAIAGFLDQMAGQMDRLQQFHAERDADRDQAAEQADERVVVMAESVEALLRQVVAEREATVARAASLNSALNRIADGQDRLIAQGEAGGTAAPGAGNLVGIEAALLRLSDDLNIGREEMLVELRSDLLVLTRAVRAARFGDPFRDDKLPPLRGQPPRDPG</sequence>
<evidence type="ECO:0000256" key="1">
    <source>
        <dbReference type="SAM" id="Phobius"/>
    </source>
</evidence>
<feature type="transmembrane region" description="Helical" evidence="1">
    <location>
        <begin position="207"/>
        <end position="230"/>
    </location>
</feature>
<dbReference type="EMBL" id="CP025430">
    <property type="protein sequence ID" value="AUH66179.1"/>
    <property type="molecule type" value="Genomic_DNA"/>
</dbReference>
<dbReference type="OrthoDB" id="9794540at2"/>
<organism evidence="2 3">
    <name type="scientific">Paracoccus zhejiangensis</name>
    <dbReference type="NCBI Taxonomy" id="1077935"/>
    <lineage>
        <taxon>Bacteria</taxon>
        <taxon>Pseudomonadati</taxon>
        <taxon>Pseudomonadota</taxon>
        <taxon>Alphaproteobacteria</taxon>
        <taxon>Rhodobacterales</taxon>
        <taxon>Paracoccaceae</taxon>
        <taxon>Paracoccus</taxon>
    </lineage>
</organism>
<keyword evidence="1" id="KW-1133">Transmembrane helix</keyword>
<proteinExistence type="predicted"/>
<feature type="transmembrane region" description="Helical" evidence="1">
    <location>
        <begin position="16"/>
        <end position="34"/>
    </location>
</feature>
<feature type="transmembrane region" description="Helical" evidence="1">
    <location>
        <begin position="150"/>
        <end position="168"/>
    </location>
</feature>
<dbReference type="AlphaFoldDB" id="A0A2H5F3Q6"/>
<dbReference type="Proteomes" id="UP000234530">
    <property type="component" value="Chromosome"/>
</dbReference>
<evidence type="ECO:0000313" key="3">
    <source>
        <dbReference type="Proteomes" id="UP000234530"/>
    </source>
</evidence>
<accession>A0A2H5F3Q6</accession>
<dbReference type="KEGG" id="pzh:CX676_05215"/>
<evidence type="ECO:0000313" key="2">
    <source>
        <dbReference type="EMBL" id="AUH66179.1"/>
    </source>
</evidence>
<protein>
    <submittedName>
        <fullName evidence="2">Biopolymer transporter ExbB</fullName>
    </submittedName>
</protein>
<keyword evidence="1" id="KW-0812">Transmembrane</keyword>